<sequence>MRRVAKTYTTGLLMTGRWHRKREPCYASPAKIRPAAGSYVPASNAKPPLGSTGRNSSRPSNPNATPRWPPLVPRTRACTCPCLLAVSAPRRGRPGRPPLPWTEELGSSPGSLWFLATAPHGSRRRRAAEGAKNAAEVRSRRADAKPRTRPHAHAPGAWHHQPACRGPTCLTRAGESDLGTRRRVPCPCRGCQGLGRRASEAAKWRPVCAASWLPGHWGLHARGGGTRAGRRRAGRLPTCMRNHVRARADAAAWPCRAPKGRGAPAGLRAQCARI</sequence>
<feature type="compositionally biased region" description="Polar residues" evidence="1">
    <location>
        <begin position="52"/>
        <end position="64"/>
    </location>
</feature>
<evidence type="ECO:0000313" key="3">
    <source>
        <dbReference type="Proteomes" id="UP000823388"/>
    </source>
</evidence>
<feature type="region of interest" description="Disordered" evidence="1">
    <location>
        <begin position="37"/>
        <end position="70"/>
    </location>
</feature>
<reference evidence="2" key="1">
    <citation type="submission" date="2020-05" db="EMBL/GenBank/DDBJ databases">
        <title>WGS assembly of Panicum virgatum.</title>
        <authorList>
            <person name="Lovell J.T."/>
            <person name="Jenkins J."/>
            <person name="Shu S."/>
            <person name="Juenger T.E."/>
            <person name="Schmutz J."/>
        </authorList>
    </citation>
    <scope>NUCLEOTIDE SEQUENCE</scope>
    <source>
        <strain evidence="2">AP13</strain>
    </source>
</reference>
<name>A0A8T0RID8_PANVG</name>
<dbReference type="Proteomes" id="UP000823388">
    <property type="component" value="Chromosome 6K"/>
</dbReference>
<proteinExistence type="predicted"/>
<comment type="caution">
    <text evidence="2">The sequence shown here is derived from an EMBL/GenBank/DDBJ whole genome shotgun (WGS) entry which is preliminary data.</text>
</comment>
<protein>
    <submittedName>
        <fullName evidence="2">Uncharacterized protein</fullName>
    </submittedName>
</protein>
<feature type="compositionally biased region" description="Basic and acidic residues" evidence="1">
    <location>
        <begin position="135"/>
        <end position="146"/>
    </location>
</feature>
<evidence type="ECO:0000256" key="1">
    <source>
        <dbReference type="SAM" id="MobiDB-lite"/>
    </source>
</evidence>
<feature type="region of interest" description="Disordered" evidence="1">
    <location>
        <begin position="119"/>
        <end position="161"/>
    </location>
</feature>
<dbReference type="EMBL" id="CM029047">
    <property type="protein sequence ID" value="KAG2584429.1"/>
    <property type="molecule type" value="Genomic_DNA"/>
</dbReference>
<accession>A0A8T0RID8</accession>
<gene>
    <name evidence="2" type="ORF">PVAP13_6KG411706</name>
</gene>
<organism evidence="2 3">
    <name type="scientific">Panicum virgatum</name>
    <name type="common">Blackwell switchgrass</name>
    <dbReference type="NCBI Taxonomy" id="38727"/>
    <lineage>
        <taxon>Eukaryota</taxon>
        <taxon>Viridiplantae</taxon>
        <taxon>Streptophyta</taxon>
        <taxon>Embryophyta</taxon>
        <taxon>Tracheophyta</taxon>
        <taxon>Spermatophyta</taxon>
        <taxon>Magnoliopsida</taxon>
        <taxon>Liliopsida</taxon>
        <taxon>Poales</taxon>
        <taxon>Poaceae</taxon>
        <taxon>PACMAD clade</taxon>
        <taxon>Panicoideae</taxon>
        <taxon>Panicodae</taxon>
        <taxon>Paniceae</taxon>
        <taxon>Panicinae</taxon>
        <taxon>Panicum</taxon>
        <taxon>Panicum sect. Hiantes</taxon>
    </lineage>
</organism>
<dbReference type="AlphaFoldDB" id="A0A8T0RID8"/>
<evidence type="ECO:0000313" key="2">
    <source>
        <dbReference type="EMBL" id="KAG2584429.1"/>
    </source>
</evidence>
<keyword evidence="3" id="KW-1185">Reference proteome</keyword>